<dbReference type="Proteomes" id="UP001057455">
    <property type="component" value="Unassembled WGS sequence"/>
</dbReference>
<comment type="caution">
    <text evidence="3">The sequence shown here is derived from an EMBL/GenBank/DDBJ whole genome shotgun (WGS) entry which is preliminary data.</text>
</comment>
<dbReference type="EMBL" id="BLIY01000024">
    <property type="protein sequence ID" value="GFE55703.1"/>
    <property type="molecule type" value="Genomic_DNA"/>
</dbReference>
<feature type="compositionally biased region" description="Polar residues" evidence="1">
    <location>
        <begin position="221"/>
        <end position="249"/>
    </location>
</feature>
<feature type="signal peptide" evidence="2">
    <location>
        <begin position="1"/>
        <end position="20"/>
    </location>
</feature>
<gene>
    <name evidence="3" type="ORF">BaOVIS_031070</name>
</gene>
<evidence type="ECO:0000313" key="4">
    <source>
        <dbReference type="Proteomes" id="UP001057455"/>
    </source>
</evidence>
<feature type="region of interest" description="Disordered" evidence="1">
    <location>
        <begin position="200"/>
        <end position="375"/>
    </location>
</feature>
<organism evidence="3 4">
    <name type="scientific">Babesia ovis</name>
    <dbReference type="NCBI Taxonomy" id="5869"/>
    <lineage>
        <taxon>Eukaryota</taxon>
        <taxon>Sar</taxon>
        <taxon>Alveolata</taxon>
        <taxon>Apicomplexa</taxon>
        <taxon>Aconoidasida</taxon>
        <taxon>Piroplasmida</taxon>
        <taxon>Babesiidae</taxon>
        <taxon>Babesia</taxon>
    </lineage>
</organism>
<keyword evidence="4" id="KW-1185">Reference proteome</keyword>
<reference evidence="3" key="1">
    <citation type="submission" date="2019-12" db="EMBL/GenBank/DDBJ databases">
        <title>Genome sequence of Babesia ovis.</title>
        <authorList>
            <person name="Yamagishi J."/>
            <person name="Sevinc F."/>
            <person name="Xuan X."/>
        </authorList>
    </citation>
    <scope>NUCLEOTIDE SEQUENCE</scope>
    <source>
        <strain evidence="3">Selcuk</strain>
    </source>
</reference>
<dbReference type="AlphaFoldDB" id="A0A9W5TD97"/>
<feature type="compositionally biased region" description="Low complexity" evidence="1">
    <location>
        <begin position="205"/>
        <end position="220"/>
    </location>
</feature>
<keyword evidence="2" id="KW-0732">Signal</keyword>
<feature type="compositionally biased region" description="Pro residues" evidence="1">
    <location>
        <begin position="266"/>
        <end position="280"/>
    </location>
</feature>
<name>A0A9W5TD97_BABOV</name>
<evidence type="ECO:0000313" key="3">
    <source>
        <dbReference type="EMBL" id="GFE55703.1"/>
    </source>
</evidence>
<accession>A0A9W5TD97</accession>
<feature type="compositionally biased region" description="Low complexity" evidence="1">
    <location>
        <begin position="281"/>
        <end position="294"/>
    </location>
</feature>
<feature type="chain" id="PRO_5040834703" evidence="2">
    <location>
        <begin position="21"/>
        <end position="390"/>
    </location>
</feature>
<feature type="compositionally biased region" description="Low complexity" evidence="1">
    <location>
        <begin position="301"/>
        <end position="355"/>
    </location>
</feature>
<evidence type="ECO:0000256" key="1">
    <source>
        <dbReference type="SAM" id="MobiDB-lite"/>
    </source>
</evidence>
<sequence length="390" mass="41323">MKVIQTVIAAAFCLAAGVLADTTTPAATLPPETTLRQALQLYDRIVNGGQLDQLERAIDKHLKTVNLLYTSYRYRLSILAVYEDISYNCGFLKLSTFADVPSTKDLSDDDLFIFFRDLINKISERAKAISATPSKFKLPKEVKQWLIDSHAATSQTEIWYAVNRDSPYFCYNALLRKPGNLTKLSALFNDYTKAKAKLDTPTAATSQVSNSQTTNNISNTERTNINEGQGTTESTTPKQPETRVPTNEQPVAPAAVPSDGASEEPVPSPASPPMPTPPSTTEPASTESTSTNPAVPNAQDPSATGGESTGTPSTPAPATGETTAPAEQPTQETTSNTSGSSASTTTGTTEQQAQQDAPQGENLKPAPTGSSASFNGLAVAVLSVLVVSSM</sequence>
<proteinExistence type="predicted"/>
<protein>
    <submittedName>
        <fullName evidence="3">ECF subfamily RNA polymerase sigma-24 subunit, putative</fullName>
    </submittedName>
</protein>
<evidence type="ECO:0000256" key="2">
    <source>
        <dbReference type="SAM" id="SignalP"/>
    </source>
</evidence>